<organism evidence="1 2">
    <name type="scientific">Trachymyrmex cornetzi</name>
    <dbReference type="NCBI Taxonomy" id="471704"/>
    <lineage>
        <taxon>Eukaryota</taxon>
        <taxon>Metazoa</taxon>
        <taxon>Ecdysozoa</taxon>
        <taxon>Arthropoda</taxon>
        <taxon>Hexapoda</taxon>
        <taxon>Insecta</taxon>
        <taxon>Pterygota</taxon>
        <taxon>Neoptera</taxon>
        <taxon>Endopterygota</taxon>
        <taxon>Hymenoptera</taxon>
        <taxon>Apocrita</taxon>
        <taxon>Aculeata</taxon>
        <taxon>Formicoidea</taxon>
        <taxon>Formicidae</taxon>
        <taxon>Myrmicinae</taxon>
        <taxon>Trachymyrmex</taxon>
    </lineage>
</organism>
<keyword evidence="2" id="KW-1185">Reference proteome</keyword>
<evidence type="ECO:0000313" key="2">
    <source>
        <dbReference type="Proteomes" id="UP000078492"/>
    </source>
</evidence>
<name>A0A151JCS1_9HYME</name>
<dbReference type="EMBL" id="KQ979040">
    <property type="protein sequence ID" value="KYN23246.1"/>
    <property type="molecule type" value="Genomic_DNA"/>
</dbReference>
<sequence>MLARPTAKSVCAYRSLGVRTVGSGNSLASAPSELWRLAALNGARCPGRSGGIGPLAPYIGQKNDRERGGMSGDLLLLQAGDAAEGEG</sequence>
<proteinExistence type="predicted"/>
<gene>
    <name evidence="1" type="ORF">ALC57_04335</name>
</gene>
<dbReference type="Proteomes" id="UP000078492">
    <property type="component" value="Unassembled WGS sequence"/>
</dbReference>
<dbReference type="AlphaFoldDB" id="A0A151JCS1"/>
<protein>
    <submittedName>
        <fullName evidence="1">Uncharacterized protein</fullName>
    </submittedName>
</protein>
<evidence type="ECO:0000313" key="1">
    <source>
        <dbReference type="EMBL" id="KYN23246.1"/>
    </source>
</evidence>
<reference evidence="1 2" key="1">
    <citation type="submission" date="2015-09" db="EMBL/GenBank/DDBJ databases">
        <title>Trachymyrmex cornetzi WGS genome.</title>
        <authorList>
            <person name="Nygaard S."/>
            <person name="Hu H."/>
            <person name="Boomsma J."/>
            <person name="Zhang G."/>
        </authorList>
    </citation>
    <scope>NUCLEOTIDE SEQUENCE [LARGE SCALE GENOMIC DNA]</scope>
    <source>
        <strain evidence="1">Tcor2-1</strain>
        <tissue evidence="1">Whole body</tissue>
    </source>
</reference>
<accession>A0A151JCS1</accession>